<dbReference type="Gene3D" id="2.30.30.140">
    <property type="match status" value="4"/>
</dbReference>
<dbReference type="FunFam" id="2.10.25.10:FF:000066">
    <property type="entry name" value="FAT atypical cadherin 4"/>
    <property type="match status" value="1"/>
</dbReference>
<feature type="domain" description="Tudor" evidence="27">
    <location>
        <begin position="228"/>
        <end position="288"/>
    </location>
</feature>
<dbReference type="SUPFAM" id="SSF53300">
    <property type="entry name" value="vWA-like"/>
    <property type="match status" value="3"/>
</dbReference>
<dbReference type="InterPro" id="IPR036465">
    <property type="entry name" value="vWFA_dom_sf"/>
</dbReference>
<evidence type="ECO:0000256" key="18">
    <source>
        <dbReference type="ARBA" id="ARBA00023254"/>
    </source>
</evidence>
<feature type="domain" description="EGF-like" evidence="25">
    <location>
        <begin position="1883"/>
        <end position="1918"/>
    </location>
</feature>
<dbReference type="GO" id="GO:0005737">
    <property type="term" value="C:cytoplasm"/>
    <property type="evidence" value="ECO:0007669"/>
    <property type="project" value="UniProtKB-SubCell"/>
</dbReference>
<dbReference type="FunFam" id="3.40.50.410:FF:000003">
    <property type="entry name" value="Collagen type VI alpha 3 chain"/>
    <property type="match status" value="1"/>
</dbReference>
<dbReference type="CDD" id="cd00054">
    <property type="entry name" value="EGF_CA"/>
    <property type="match status" value="1"/>
</dbReference>
<dbReference type="Gene3D" id="2.10.25.10">
    <property type="entry name" value="Laminin"/>
    <property type="match status" value="2"/>
</dbReference>
<dbReference type="Pfam" id="PF01753">
    <property type="entry name" value="zf-MYND"/>
    <property type="match status" value="1"/>
</dbReference>
<keyword evidence="11 23" id="KW-0863">Zinc-finger</keyword>
<feature type="region of interest" description="Disordered" evidence="24">
    <location>
        <begin position="127"/>
        <end position="152"/>
    </location>
</feature>
<evidence type="ECO:0000256" key="21">
    <source>
        <dbReference type="ARBA" id="ARBA00067143"/>
    </source>
</evidence>
<evidence type="ECO:0000259" key="28">
    <source>
        <dbReference type="PROSITE" id="PS50865"/>
    </source>
</evidence>
<dbReference type="PROSITE" id="PS50234">
    <property type="entry name" value="VWFA"/>
    <property type="match status" value="3"/>
</dbReference>
<keyword evidence="18" id="KW-0469">Meiosis</keyword>
<dbReference type="PROSITE" id="PS50304">
    <property type="entry name" value="TUDOR"/>
    <property type="match status" value="4"/>
</dbReference>
<evidence type="ECO:0000256" key="19">
    <source>
        <dbReference type="ARBA" id="ARBA00060128"/>
    </source>
</evidence>
<feature type="region of interest" description="Disordered" evidence="24">
    <location>
        <begin position="1035"/>
        <end position="1057"/>
    </location>
</feature>
<evidence type="ECO:0000256" key="16">
    <source>
        <dbReference type="ARBA" id="ARBA00023157"/>
    </source>
</evidence>
<dbReference type="SUPFAM" id="SSF63748">
    <property type="entry name" value="Tudor/PWWP/MBT"/>
    <property type="match status" value="4"/>
</dbReference>
<dbReference type="FunFam" id="3.40.50.410:FF:000047">
    <property type="entry name" value="von Willebrand factor A domain containing 2"/>
    <property type="match status" value="1"/>
</dbReference>
<dbReference type="InterPro" id="IPR001881">
    <property type="entry name" value="EGF-like_Ca-bd_dom"/>
</dbReference>
<feature type="domain" description="Tudor" evidence="27">
    <location>
        <begin position="459"/>
        <end position="518"/>
    </location>
</feature>
<evidence type="ECO:0000256" key="2">
    <source>
        <dbReference type="ARBA" id="ARBA00004498"/>
    </source>
</evidence>
<organism evidence="29 30">
    <name type="scientific">Aldrovandia affinis</name>
    <dbReference type="NCBI Taxonomy" id="143900"/>
    <lineage>
        <taxon>Eukaryota</taxon>
        <taxon>Metazoa</taxon>
        <taxon>Chordata</taxon>
        <taxon>Craniata</taxon>
        <taxon>Vertebrata</taxon>
        <taxon>Euteleostomi</taxon>
        <taxon>Actinopterygii</taxon>
        <taxon>Neopterygii</taxon>
        <taxon>Teleostei</taxon>
        <taxon>Notacanthiformes</taxon>
        <taxon>Halosauridae</taxon>
        <taxon>Aldrovandia</taxon>
    </lineage>
</organism>
<evidence type="ECO:0000256" key="24">
    <source>
        <dbReference type="SAM" id="MobiDB-lite"/>
    </source>
</evidence>
<evidence type="ECO:0000313" key="29">
    <source>
        <dbReference type="EMBL" id="KAJ8386560.1"/>
    </source>
</evidence>
<dbReference type="GO" id="GO:0007161">
    <property type="term" value="P:calcium-independent cell-matrix adhesion"/>
    <property type="evidence" value="ECO:0007669"/>
    <property type="project" value="TreeGrafter"/>
</dbReference>
<dbReference type="CDD" id="cd00053">
    <property type="entry name" value="EGF"/>
    <property type="match status" value="1"/>
</dbReference>
<dbReference type="GO" id="GO:0030154">
    <property type="term" value="P:cell differentiation"/>
    <property type="evidence" value="ECO:0007669"/>
    <property type="project" value="UniProtKB-KW"/>
</dbReference>
<dbReference type="InterPro" id="IPR050525">
    <property type="entry name" value="ECM_Assembly_Org"/>
</dbReference>
<feature type="domain" description="VWFA" evidence="26">
    <location>
        <begin position="1702"/>
        <end position="1872"/>
    </location>
</feature>
<feature type="compositionally biased region" description="Polar residues" evidence="24">
    <location>
        <begin position="133"/>
        <end position="145"/>
    </location>
</feature>
<dbReference type="GO" id="GO:0031047">
    <property type="term" value="P:regulatory ncRNA-mediated gene silencing"/>
    <property type="evidence" value="ECO:0007669"/>
    <property type="project" value="UniProtKB-KW"/>
</dbReference>
<evidence type="ECO:0000256" key="3">
    <source>
        <dbReference type="ARBA" id="ARBA00022473"/>
    </source>
</evidence>
<dbReference type="PROSITE" id="PS01186">
    <property type="entry name" value="EGF_2"/>
    <property type="match status" value="1"/>
</dbReference>
<dbReference type="Gene3D" id="6.10.140.2220">
    <property type="match status" value="1"/>
</dbReference>
<evidence type="ECO:0000256" key="1">
    <source>
        <dbReference type="ARBA" id="ARBA00004496"/>
    </source>
</evidence>
<keyword evidence="12" id="KW-0221">Differentiation</keyword>
<feature type="compositionally biased region" description="Basic and acidic residues" evidence="24">
    <location>
        <begin position="52"/>
        <end position="63"/>
    </location>
</feature>
<evidence type="ECO:0000256" key="4">
    <source>
        <dbReference type="ARBA" id="ARBA00022490"/>
    </source>
</evidence>
<dbReference type="InterPro" id="IPR002999">
    <property type="entry name" value="Tudor"/>
</dbReference>
<evidence type="ECO:0000256" key="13">
    <source>
        <dbReference type="ARBA" id="ARBA00022833"/>
    </source>
</evidence>
<dbReference type="PROSITE" id="PS01360">
    <property type="entry name" value="ZF_MYND_1"/>
    <property type="match status" value="1"/>
</dbReference>
<feature type="domain" description="VWFA" evidence="26">
    <location>
        <begin position="1221"/>
        <end position="1392"/>
    </location>
</feature>
<keyword evidence="17" id="KW-0943">RNA-mediated gene silencing</keyword>
<dbReference type="GO" id="GO:0008270">
    <property type="term" value="F:zinc ion binding"/>
    <property type="evidence" value="ECO:0007669"/>
    <property type="project" value="UniProtKB-KW"/>
</dbReference>
<dbReference type="SUPFAM" id="SSF144232">
    <property type="entry name" value="HIT/MYND zinc finger-like"/>
    <property type="match status" value="1"/>
</dbReference>
<dbReference type="SMART" id="SM00333">
    <property type="entry name" value="TUDOR"/>
    <property type="match status" value="4"/>
</dbReference>
<feature type="compositionally biased region" description="Polar residues" evidence="24">
    <location>
        <begin position="1035"/>
        <end position="1055"/>
    </location>
</feature>
<evidence type="ECO:0000259" key="27">
    <source>
        <dbReference type="PROSITE" id="PS50304"/>
    </source>
</evidence>
<evidence type="ECO:0000259" key="25">
    <source>
        <dbReference type="PROSITE" id="PS50026"/>
    </source>
</evidence>
<feature type="domain" description="VWFA" evidence="26">
    <location>
        <begin position="1512"/>
        <end position="1688"/>
    </location>
</feature>
<evidence type="ECO:0000256" key="7">
    <source>
        <dbReference type="ARBA" id="ARBA00022536"/>
    </source>
</evidence>
<keyword evidence="13" id="KW-0862">Zinc</keyword>
<feature type="region of interest" description="Disordered" evidence="24">
    <location>
        <begin position="601"/>
        <end position="627"/>
    </location>
</feature>
<evidence type="ECO:0000256" key="22">
    <source>
        <dbReference type="PROSITE-ProRule" id="PRU00076"/>
    </source>
</evidence>
<keyword evidence="9" id="KW-0732">Signal</keyword>
<evidence type="ECO:0000256" key="5">
    <source>
        <dbReference type="ARBA" id="ARBA00022525"/>
    </source>
</evidence>
<evidence type="ECO:0000256" key="23">
    <source>
        <dbReference type="PROSITE-ProRule" id="PRU00134"/>
    </source>
</evidence>
<dbReference type="Pfam" id="PF00008">
    <property type="entry name" value="EGF"/>
    <property type="match status" value="2"/>
</dbReference>
<dbReference type="Gene3D" id="2.40.50.90">
    <property type="match status" value="4"/>
</dbReference>
<evidence type="ECO:0000256" key="20">
    <source>
        <dbReference type="ARBA" id="ARBA00060949"/>
    </source>
</evidence>
<evidence type="ECO:0000256" key="11">
    <source>
        <dbReference type="ARBA" id="ARBA00022771"/>
    </source>
</evidence>
<keyword evidence="16" id="KW-1015">Disulfide bond</keyword>
<dbReference type="CDD" id="cd20409">
    <property type="entry name" value="Tudor_TDRD1_rpt2"/>
    <property type="match status" value="1"/>
</dbReference>
<dbReference type="GO" id="GO:0005581">
    <property type="term" value="C:collagen trimer"/>
    <property type="evidence" value="ECO:0007669"/>
    <property type="project" value="UniProtKB-KW"/>
</dbReference>
<feature type="domain" description="MYND-type" evidence="28">
    <location>
        <begin position="87"/>
        <end position="123"/>
    </location>
</feature>
<keyword evidence="7 22" id="KW-0245">EGF-like domain</keyword>
<evidence type="ECO:0000256" key="9">
    <source>
        <dbReference type="ARBA" id="ARBA00022729"/>
    </source>
</evidence>
<keyword evidence="15" id="KW-0176">Collagen</keyword>
<feature type="domain" description="Tudor" evidence="27">
    <location>
        <begin position="703"/>
        <end position="762"/>
    </location>
</feature>
<feature type="domain" description="EGF-like" evidence="25">
    <location>
        <begin position="1465"/>
        <end position="1502"/>
    </location>
</feature>
<dbReference type="GO" id="GO:0005604">
    <property type="term" value="C:basement membrane"/>
    <property type="evidence" value="ECO:0007669"/>
    <property type="project" value="TreeGrafter"/>
</dbReference>
<keyword evidence="5" id="KW-0964">Secreted</keyword>
<comment type="function">
    <text evidence="19">Plays a central role during spermatogenesis by participating in the repression transposable elements and preventing their mobilization, which is essential for the germline integrity. Acts via the piRNA metabolic process, which mediates the repression of transposable elements during meiosis by forming complexes composed of piRNAs and Piwi proteins and governs the methylation and subsequent repression of transposons. Required for the localization of Piwi proteins to the meiotic nuage. Involved in the piRNA metabolic process by ensuring the entry of correct transcripts into the normal piRNA pool and limiting the entry of cellular transcripts into the piRNA pathway. May act by allowing the recruitment of piRNA biogenesis or loading factors that ensure the correct entry of transcripts and piRNAs into Piwi proteins.</text>
</comment>
<dbReference type="PANTHER" id="PTHR24020">
    <property type="entry name" value="COLLAGEN ALPHA"/>
    <property type="match status" value="1"/>
</dbReference>
<dbReference type="FunFam" id="3.40.50.410:FF:000054">
    <property type="entry name" value="von Willebrand factor A domain containing 2"/>
    <property type="match status" value="1"/>
</dbReference>
<evidence type="ECO:0000256" key="6">
    <source>
        <dbReference type="ARBA" id="ARBA00022530"/>
    </source>
</evidence>
<dbReference type="Gene3D" id="3.40.50.410">
    <property type="entry name" value="von Willebrand factor, type A domain"/>
    <property type="match status" value="3"/>
</dbReference>
<dbReference type="PROSITE" id="PS50865">
    <property type="entry name" value="ZF_MYND_2"/>
    <property type="match status" value="1"/>
</dbReference>
<evidence type="ECO:0000256" key="14">
    <source>
        <dbReference type="ARBA" id="ARBA00022889"/>
    </source>
</evidence>
<dbReference type="GO" id="GO:0005615">
    <property type="term" value="C:extracellular space"/>
    <property type="evidence" value="ECO:0007669"/>
    <property type="project" value="TreeGrafter"/>
</dbReference>
<dbReference type="InterPro" id="IPR047377">
    <property type="entry name" value="Tudor_TDRD1_rpt2"/>
</dbReference>
<feature type="region of interest" description="Disordered" evidence="24">
    <location>
        <begin position="52"/>
        <end position="81"/>
    </location>
</feature>
<keyword evidence="3" id="KW-0217">Developmental protein</keyword>
<comment type="caution">
    <text evidence="22">Lacks conserved residue(s) required for the propagation of feature annotation.</text>
</comment>
<keyword evidence="8" id="KW-0479">Metal-binding</keyword>
<dbReference type="SMART" id="SM00327">
    <property type="entry name" value="VWA"/>
    <property type="match status" value="3"/>
</dbReference>
<dbReference type="InterPro" id="IPR035437">
    <property type="entry name" value="SNase_OB-fold_sf"/>
</dbReference>
<keyword evidence="10" id="KW-0677">Repeat</keyword>
<dbReference type="InterPro" id="IPR002893">
    <property type="entry name" value="Znf_MYND"/>
</dbReference>
<dbReference type="GO" id="GO:0051321">
    <property type="term" value="P:meiotic cell cycle"/>
    <property type="evidence" value="ECO:0007669"/>
    <property type="project" value="UniProtKB-KW"/>
</dbReference>
<evidence type="ECO:0000256" key="15">
    <source>
        <dbReference type="ARBA" id="ARBA00023119"/>
    </source>
</evidence>
<reference evidence="29" key="1">
    <citation type="journal article" date="2023" name="Science">
        <title>Genome structures resolve the early diversification of teleost fishes.</title>
        <authorList>
            <person name="Parey E."/>
            <person name="Louis A."/>
            <person name="Montfort J."/>
            <person name="Bouchez O."/>
            <person name="Roques C."/>
            <person name="Iampietro C."/>
            <person name="Lluch J."/>
            <person name="Castinel A."/>
            <person name="Donnadieu C."/>
            <person name="Desvignes T."/>
            <person name="Floi Bucao C."/>
            <person name="Jouanno E."/>
            <person name="Wen M."/>
            <person name="Mejri S."/>
            <person name="Dirks R."/>
            <person name="Jansen H."/>
            <person name="Henkel C."/>
            <person name="Chen W.J."/>
            <person name="Zahm M."/>
            <person name="Cabau C."/>
            <person name="Klopp C."/>
            <person name="Thompson A.W."/>
            <person name="Robinson-Rechavi M."/>
            <person name="Braasch I."/>
            <person name="Lecointre G."/>
            <person name="Bobe J."/>
            <person name="Postlethwait J.H."/>
            <person name="Berthelot C."/>
            <person name="Roest Crollius H."/>
            <person name="Guiguen Y."/>
        </authorList>
    </citation>
    <scope>NUCLEOTIDE SEQUENCE</scope>
    <source>
        <strain evidence="29">NC1722</strain>
    </source>
</reference>
<keyword evidence="6" id="KW-0272">Extracellular matrix</keyword>
<dbReference type="SMART" id="SM00181">
    <property type="entry name" value="EGF"/>
    <property type="match status" value="2"/>
</dbReference>
<dbReference type="FunFam" id="2.30.30.140:FF:000018">
    <property type="entry name" value="Serine/threonine-protein kinase 31"/>
    <property type="match status" value="2"/>
</dbReference>
<dbReference type="PRINTS" id="PR00453">
    <property type="entry name" value="VWFADOMAIN"/>
</dbReference>
<feature type="compositionally biased region" description="Basic residues" evidence="24">
    <location>
        <begin position="1951"/>
        <end position="1960"/>
    </location>
</feature>
<keyword evidence="4" id="KW-0963">Cytoplasm</keyword>
<feature type="compositionally biased region" description="Basic and acidic residues" evidence="24">
    <location>
        <begin position="1086"/>
        <end position="1100"/>
    </location>
</feature>
<name>A0AAD7RM14_9TELE</name>
<evidence type="ECO:0000256" key="17">
    <source>
        <dbReference type="ARBA" id="ARBA00023158"/>
    </source>
</evidence>
<dbReference type="Pfam" id="PF00567">
    <property type="entry name" value="TUDOR"/>
    <property type="match status" value="4"/>
</dbReference>
<evidence type="ECO:0000256" key="8">
    <source>
        <dbReference type="ARBA" id="ARBA00022723"/>
    </source>
</evidence>
<evidence type="ECO:0000259" key="26">
    <source>
        <dbReference type="PROSITE" id="PS50234"/>
    </source>
</evidence>
<dbReference type="GO" id="GO:0005509">
    <property type="term" value="F:calcium ion binding"/>
    <property type="evidence" value="ECO:0007669"/>
    <property type="project" value="InterPro"/>
</dbReference>
<dbReference type="PROSITE" id="PS50026">
    <property type="entry name" value="EGF_3"/>
    <property type="match status" value="2"/>
</dbReference>
<dbReference type="PANTHER" id="PTHR24020:SF37">
    <property type="entry name" value="VON WILLEBRAND FACTOR A DOMAIN-CONTAINING PROTEIN 2"/>
    <property type="match status" value="1"/>
</dbReference>
<protein>
    <recommendedName>
        <fullName evidence="21">Tudor domain-containing protein 1</fullName>
    </recommendedName>
</protein>
<feature type="compositionally biased region" description="Basic residues" evidence="24">
    <location>
        <begin position="1935"/>
        <end position="1944"/>
    </location>
</feature>
<gene>
    <name evidence="29" type="ORF">AAFF_G00168860</name>
</gene>
<comment type="caution">
    <text evidence="29">The sequence shown here is derived from an EMBL/GenBank/DDBJ whole genome shotgun (WGS) entry which is preliminary data.</text>
</comment>
<dbReference type="SMART" id="SM00179">
    <property type="entry name" value="EGF_CA"/>
    <property type="match status" value="2"/>
</dbReference>
<dbReference type="Proteomes" id="UP001221898">
    <property type="component" value="Unassembled WGS sequence"/>
</dbReference>
<dbReference type="FunFam" id="6.10.140.2220:FF:000011">
    <property type="entry name" value="Tudor domain containing 1"/>
    <property type="match status" value="1"/>
</dbReference>
<feature type="domain" description="Tudor" evidence="27">
    <location>
        <begin position="915"/>
        <end position="973"/>
    </location>
</feature>
<accession>A0AAD7RM14</accession>
<evidence type="ECO:0000313" key="30">
    <source>
        <dbReference type="Proteomes" id="UP001221898"/>
    </source>
</evidence>
<dbReference type="SUPFAM" id="SSF57196">
    <property type="entry name" value="EGF/Laminin"/>
    <property type="match status" value="1"/>
</dbReference>
<dbReference type="Pfam" id="PF00092">
    <property type="entry name" value="VWA"/>
    <property type="match status" value="3"/>
</dbReference>
<keyword evidence="14" id="KW-0130">Cell adhesion</keyword>
<dbReference type="FunFam" id="2.30.30.140:FF:000048">
    <property type="entry name" value="Tudor domain containing 1"/>
    <property type="match status" value="1"/>
</dbReference>
<keyword evidence="30" id="KW-1185">Reference proteome</keyword>
<feature type="region of interest" description="Disordered" evidence="24">
    <location>
        <begin position="1918"/>
        <end position="1966"/>
    </location>
</feature>
<sequence length="1966" mass="213362">MNSAISQADVRPNLPLRRPATTLGTIPRIITPPFGAKRSCATPNGGVVTRVGAEDASKMDSNKKGNGLLTPEESPSKTGSPTAVKLCNYCGQQGNFRCTRCKRTCYCSVACQTEDWKAHRHMCKSSALESPASVKTQEPVTSSALSGPKPPVSMVRVGTTGQEKRMYLRDLPRNEVKKGAELQASVMELRSPGKFFVHVRSEEMVESLRSVTMALQKTYAGALGTEYLPESGELCAVKYSQDHNWYRGVVQSVDASYKTASIFYIDFGNEEVVTLDRIKALCAGVDPVPPCAVACRVAGVVPVTGSWTEECCIIVRLLVVGKSLPVTVVELPDDTGVWAVDVSLPTIGKNLCTLLVEQGYALEESSGAAGPSHQDVESILSAALENFKRSSEGKQENMGASPPEPLTQGLGDSFSAMVTHVQSPSELICQKVENASAIQKLQMALREYCRGTAASEGFRPAPGSVCCSQFTEDQQWYRATVLGYSSETRVCVGYIDFGNSEEVDLSRLRPLGAELAALPMQAIPCVLALPCLPRAISGVKPVTDRWSDEAVLLLKKIVCNKFMRVEIVGDHHGAALVTLTDECSDPQASVGELLLATGHALPDDPAPSQAAAHPVTEDAAAPPQTDRVDEMKESTVARPPMSPLEWSCAELPCDGQTVELVISVVESVGEFHCHRYSAEDVHALKELSAQILQHCQTESSTFTPTVGEPCCAVFPGDGSWYRCLVQGLTPDGKATVYFVDYGNTSEVEQMHMRAILPQLLELPFQAIRCWLAGVEPPQGQWGDAVRRFRELCMGRQLQARLHSVTERGFGVELVSGGHNIAALLVAEELAKASGPREPSAAVPEAAGSRGGTFPVDWKTVELQRNEPFQPRVAAVVSPSLFYILREHNTDMGKLPALMVDLAAHCSTRPKALTSNPPPGAACCAQLPGDKKWYRAVVLGTAGCDADVLWADYGNVEKVPLSNILPIAEQHLLLPFQIVRCALSGKELFPAEWSQSVLEMFSSQLRGRAHASVDSFDGTYNLLLLTTSNIGCTMSQSTPWENGTATATKPGSTTRAPATDGAEKMLSLMNEDKVGPARNVGPVSMETDSKEQPQPDTKRAATDASLPAPDGKCCCSHLIQKIDRLEELFFQMVKQMGTSRRGSKGLIFHTNRWCHRSLRRERGRHRTRFPMMHHGGLLSLPVLLLFVQVGPSTSVQEIQTSKETITKINSAGQLMQCSAGIDVLLLMDSSYSIGKGSFERSKHFALKLCDALDVQPDKVRVGVIQYSSTSRLEIALDSYRTKEQLRKLLKKLSFKGGSTQTGLALKYVLRKGFPGGRNNTVPRILVLLSDGKSQGNVQAAASELKSTGVTLFAVGIRYPRWEELHALASVPTDLHVLFAEHFDDAVNGLYSTLTTSSVCSAIPTGCRIEPFPCERKTLEMVKELHGNFMCWKGSKGYTPATSLCPYYRWNRVYKKHQSTCHRTICPDPCDSQPCQNGGTCVSEGLERYRCLCAAGYGGDPNCAPKLTLDCTVDLLFLVEGSTALSLEGFLRYKSFLKRFMQAVLASDTPVNVGLAQYAGEVHMEMGIGEYGAVSELLAAVEGMRYGGGEARTGRALRYVTRNGFKSKPVFADVQDDLPRVVVLLTGSPSADAVSEPARYARDREIFLVAVGPEALKGQLNNITGNSQRTITYATPDALFTKIPELRAKVCSVDSQGCLGQAVDLVFALDASAGVGQENFGRLRDFVRSASVQFDINRDVAQIALVAYGRRPVTTFDLDAHDSGAAVLRAVSEAAYLGGGSSTGSALLHVHSQALTVHKGARPGVNKAVVVVTDGAGAEDAAVPAQKIRDNGVSLFVIGIGDAQRDSLLRIAGSQDHMISVPSYEDLKYFEDVLVQMVCADAKKPVNMCKPNPCMNDGICILLRGSYRCECRGWEGPHCETRATRTSNRGDLPRPAAQRHRQRKNHKELLQRNRARYRRTHSHPVPTH</sequence>
<evidence type="ECO:0000256" key="10">
    <source>
        <dbReference type="ARBA" id="ARBA00022737"/>
    </source>
</evidence>
<feature type="region of interest" description="Disordered" evidence="24">
    <location>
        <begin position="1069"/>
        <end position="1106"/>
    </location>
</feature>
<comment type="subcellular location">
    <subcellularLocation>
        <location evidence="1">Cytoplasm</location>
    </subcellularLocation>
    <subcellularLocation>
        <location evidence="2">Secreted</location>
        <location evidence="2">Extracellular space</location>
        <location evidence="2">Extracellular matrix</location>
    </subcellularLocation>
</comment>
<comment type="similarity">
    <text evidence="20">Belongs to the TDRD1 family.</text>
</comment>
<proteinExistence type="inferred from homology"/>
<dbReference type="InterPro" id="IPR000742">
    <property type="entry name" value="EGF"/>
</dbReference>
<dbReference type="EMBL" id="JAINUG010000226">
    <property type="protein sequence ID" value="KAJ8386560.1"/>
    <property type="molecule type" value="Genomic_DNA"/>
</dbReference>
<evidence type="ECO:0000256" key="12">
    <source>
        <dbReference type="ARBA" id="ARBA00022782"/>
    </source>
</evidence>
<dbReference type="InterPro" id="IPR002035">
    <property type="entry name" value="VWF_A"/>
</dbReference>